<dbReference type="Proteomes" id="UP000824063">
    <property type="component" value="Unassembled WGS sequence"/>
</dbReference>
<dbReference type="Pfam" id="PF20737">
    <property type="entry name" value="Glyco_hydro127C"/>
    <property type="match status" value="1"/>
</dbReference>
<evidence type="ECO:0000259" key="1">
    <source>
        <dbReference type="Pfam" id="PF07944"/>
    </source>
</evidence>
<dbReference type="InterPro" id="IPR049174">
    <property type="entry name" value="Beta-AFase-like"/>
</dbReference>
<dbReference type="InterPro" id="IPR008928">
    <property type="entry name" value="6-hairpin_glycosidase_sf"/>
</dbReference>
<dbReference type="Pfam" id="PF20736">
    <property type="entry name" value="Glyco_hydro127M"/>
    <property type="match status" value="1"/>
</dbReference>
<dbReference type="GO" id="GO:0005975">
    <property type="term" value="P:carbohydrate metabolic process"/>
    <property type="evidence" value="ECO:0007669"/>
    <property type="project" value="InterPro"/>
</dbReference>
<comment type="caution">
    <text evidence="4">The sequence shown here is derived from an EMBL/GenBank/DDBJ whole genome shotgun (WGS) entry which is preliminary data.</text>
</comment>
<dbReference type="PANTHER" id="PTHR43465">
    <property type="entry name" value="DUF1680 DOMAIN PROTEIN (AFU_ORTHOLOGUE AFUA_1G08910)"/>
    <property type="match status" value="1"/>
</dbReference>
<sequence length="646" mass="74713">MEEIELQKIKIKDNFWSEYQNLIKGTIIPYQYAVLNDAIDVEVEAEREDDQLPKGKSHALENFRITAGLSKGEHFGWFFQDSDVYKWIEAAAYSLAKKRDDSLEELIDEVVVLISQAQEKDGYLNTYFQLRRPDLKYRQLYFSHELYCAGHLIEAAIAYDQVTGKADLLKIAMKFIDNIERHFGDEDGKIQGADGHQEIELALGRLYEYTGEERYLKLAAFFIEVRGKDPLFYEKEIQRNILEELSTERPHVNLYYLQAYEQPKLQRTAEGHAVRMLYMAASMAKIAHHQKDEALYEACLSIWENITQKKMYITGGVGSTVHGEAFTGDYDLPNDTMYCETCASIALVYFAFEMYKIEQKAEYFEVIERALYNGILSGASVDGKHFFYVNPLEIQRASCHNNPGKGHVKTQRPDWLGCACCPPNFARLIGSIEKYIYLEEADTLWINLFIGSELLLSDANLIQRTDYPFENQVQLTYHGAHRTIKIRIPDYLTNLQIQGVNDYQLVDKYITFVAVDGMSVTINFEQPILSITSNPKVSSNVNKLSIQRGPFVYCAESLDNENELQQYCVNEADIVRGTINETSDILEKTLKMTVPAKKIIEWSEEKLYRYHQPSLVEEKQLHLIPYHLWGNRGEVEMRVWLNRESR</sequence>
<dbReference type="GO" id="GO:0016787">
    <property type="term" value="F:hydrolase activity"/>
    <property type="evidence" value="ECO:0007669"/>
    <property type="project" value="UniProtKB-KW"/>
</dbReference>
<feature type="domain" description="Non-reducing end beta-L-arabinofuranosidase-like GH127 C-terminal" evidence="3">
    <location>
        <begin position="531"/>
        <end position="642"/>
    </location>
</feature>
<proteinExistence type="predicted"/>
<dbReference type="InterPro" id="IPR049049">
    <property type="entry name" value="Beta-AFase-like_GH127_C"/>
</dbReference>
<dbReference type="Pfam" id="PF07944">
    <property type="entry name" value="Beta-AFase-like_GH127_cat"/>
    <property type="match status" value="1"/>
</dbReference>
<dbReference type="AlphaFoldDB" id="A0A9D2JJB5"/>
<organism evidence="4 5">
    <name type="scientific">Candidatus Enterococcus avicola</name>
    <dbReference type="NCBI Taxonomy" id="2838561"/>
    <lineage>
        <taxon>Bacteria</taxon>
        <taxon>Bacillati</taxon>
        <taxon>Bacillota</taxon>
        <taxon>Bacilli</taxon>
        <taxon>Lactobacillales</taxon>
        <taxon>Enterococcaceae</taxon>
        <taxon>Enterococcus</taxon>
    </lineage>
</organism>
<gene>
    <name evidence="4" type="ORF">IAA20_06775</name>
</gene>
<evidence type="ECO:0000313" key="5">
    <source>
        <dbReference type="Proteomes" id="UP000824063"/>
    </source>
</evidence>
<protein>
    <submittedName>
        <fullName evidence="4">Glycoside hydrolase family 127 protein</fullName>
    </submittedName>
</protein>
<reference evidence="4" key="1">
    <citation type="journal article" date="2021" name="PeerJ">
        <title>Extensive microbial diversity within the chicken gut microbiome revealed by metagenomics and culture.</title>
        <authorList>
            <person name="Gilroy R."/>
            <person name="Ravi A."/>
            <person name="Getino M."/>
            <person name="Pursley I."/>
            <person name="Horton D.L."/>
            <person name="Alikhan N.F."/>
            <person name="Baker D."/>
            <person name="Gharbi K."/>
            <person name="Hall N."/>
            <person name="Watson M."/>
            <person name="Adriaenssens E.M."/>
            <person name="Foster-Nyarko E."/>
            <person name="Jarju S."/>
            <person name="Secka A."/>
            <person name="Antonio M."/>
            <person name="Oren A."/>
            <person name="Chaudhuri R.R."/>
            <person name="La Ragione R."/>
            <person name="Hildebrand F."/>
            <person name="Pallen M.J."/>
        </authorList>
    </citation>
    <scope>NUCLEOTIDE SEQUENCE</scope>
    <source>
        <strain evidence="4">CHK172-16539</strain>
    </source>
</reference>
<feature type="domain" description="Non-reducing end beta-L-arabinofuranosidase-like GH127 catalytic" evidence="1">
    <location>
        <begin position="9"/>
        <end position="432"/>
    </location>
</feature>
<evidence type="ECO:0000259" key="3">
    <source>
        <dbReference type="Pfam" id="PF20737"/>
    </source>
</evidence>
<keyword evidence="4" id="KW-0378">Hydrolase</keyword>
<dbReference type="InterPro" id="IPR049046">
    <property type="entry name" value="Beta-AFase-like_GH127_middle"/>
</dbReference>
<dbReference type="SUPFAM" id="SSF48208">
    <property type="entry name" value="Six-hairpin glycosidases"/>
    <property type="match status" value="1"/>
</dbReference>
<evidence type="ECO:0000313" key="4">
    <source>
        <dbReference type="EMBL" id="HIZ53625.1"/>
    </source>
</evidence>
<name>A0A9D2JJB5_9ENTE</name>
<evidence type="ECO:0000259" key="2">
    <source>
        <dbReference type="Pfam" id="PF20736"/>
    </source>
</evidence>
<reference evidence="4" key="2">
    <citation type="submission" date="2021-04" db="EMBL/GenBank/DDBJ databases">
        <authorList>
            <person name="Gilroy R."/>
        </authorList>
    </citation>
    <scope>NUCLEOTIDE SEQUENCE</scope>
    <source>
        <strain evidence="4">CHK172-16539</strain>
    </source>
</reference>
<accession>A0A9D2JJB5</accession>
<dbReference type="InterPro" id="IPR012878">
    <property type="entry name" value="Beta-AFase-like_GH127_cat"/>
</dbReference>
<feature type="domain" description="Non-reducing end beta-L-arabinofuranosidase-like GH127 middle" evidence="2">
    <location>
        <begin position="443"/>
        <end position="510"/>
    </location>
</feature>
<dbReference type="EMBL" id="DXBN01000148">
    <property type="protein sequence ID" value="HIZ53625.1"/>
    <property type="molecule type" value="Genomic_DNA"/>
</dbReference>
<dbReference type="PANTHER" id="PTHR43465:SF2">
    <property type="entry name" value="DUF1680 DOMAIN PROTEIN (AFU_ORTHOLOGUE AFUA_1G08910)"/>
    <property type="match status" value="1"/>
</dbReference>